<accession>A0A438KMY2</accession>
<name>A0A438KMY2_VITVI</name>
<comment type="caution">
    <text evidence="2">The sequence shown here is derived from an EMBL/GenBank/DDBJ whole genome shotgun (WGS) entry which is preliminary data.</text>
</comment>
<sequence>MIRTLNPYNSTAKTAEIMSRYRPIAPKPEPPVNPMFERPSMSQKMRESPYLRNLWPQLQARPTRSRKRGRPGFSPAALKRPRTHLVGFSTPSHVTSPAKNLSMHGFTHSPLQLPVPNTAPSFAPLNGGFGRAISTTADGLMTLPLLPCPPPQLPVVPNDFNCLNPCGGNVVFDLNTSVVTARIPEEKDLLQQLQRAPANTTNVISPQPVRPIGSSISVRCMRDDLSPIPEVQILKKPEEVEEEMESETLPAVISDSNNKIRMANSAYKEMVGQPECPWLNSMVTCGASVGNRISGESGEALETRALSMPSAMQPDWPANPRTISSHGGSTPTQRLLSPTFEMINNLPCELMFGGKWAIVFKRTICRRWDVQGHDYDTE</sequence>
<dbReference type="EMBL" id="QGNW01000003">
    <property type="protein sequence ID" value="RVX22547.1"/>
    <property type="molecule type" value="Genomic_DNA"/>
</dbReference>
<dbReference type="PANTHER" id="PTHR33595:SF3">
    <property type="entry name" value="PAS DOMAIN-CONTAINING PROTEIN"/>
    <property type="match status" value="1"/>
</dbReference>
<feature type="region of interest" description="Disordered" evidence="1">
    <location>
        <begin position="310"/>
        <end position="333"/>
    </location>
</feature>
<reference evidence="2 3" key="1">
    <citation type="journal article" date="2018" name="PLoS Genet.">
        <title>Population sequencing reveals clonal diversity and ancestral inbreeding in the grapevine cultivar Chardonnay.</title>
        <authorList>
            <person name="Roach M.J."/>
            <person name="Johnson D.L."/>
            <person name="Bohlmann J."/>
            <person name="van Vuuren H.J."/>
            <person name="Jones S.J."/>
            <person name="Pretorius I.S."/>
            <person name="Schmidt S.A."/>
            <person name="Borneman A.R."/>
        </authorList>
    </citation>
    <scope>NUCLEOTIDE SEQUENCE [LARGE SCALE GENOMIC DNA]</scope>
    <source>
        <strain evidence="3">cv. Chardonnay</strain>
        <tissue evidence="2">Leaf</tissue>
    </source>
</reference>
<dbReference type="Proteomes" id="UP000288805">
    <property type="component" value="Unassembled WGS sequence"/>
</dbReference>
<evidence type="ECO:0000256" key="1">
    <source>
        <dbReference type="SAM" id="MobiDB-lite"/>
    </source>
</evidence>
<dbReference type="PANTHER" id="PTHR33595">
    <property type="entry name" value="VON WILLEBRAND FACTOR A DOMAIN PROTEIN"/>
    <property type="match status" value="1"/>
</dbReference>
<evidence type="ECO:0000313" key="2">
    <source>
        <dbReference type="EMBL" id="RVX22547.1"/>
    </source>
</evidence>
<feature type="compositionally biased region" description="Polar residues" evidence="1">
    <location>
        <begin position="321"/>
        <end position="333"/>
    </location>
</feature>
<protein>
    <submittedName>
        <fullName evidence="2">Uncharacterized protein</fullName>
    </submittedName>
</protein>
<evidence type="ECO:0000313" key="3">
    <source>
        <dbReference type="Proteomes" id="UP000288805"/>
    </source>
</evidence>
<dbReference type="AlphaFoldDB" id="A0A438KMY2"/>
<feature type="region of interest" description="Disordered" evidence="1">
    <location>
        <begin position="55"/>
        <end position="79"/>
    </location>
</feature>
<proteinExistence type="predicted"/>
<organism evidence="2 3">
    <name type="scientific">Vitis vinifera</name>
    <name type="common">Grape</name>
    <dbReference type="NCBI Taxonomy" id="29760"/>
    <lineage>
        <taxon>Eukaryota</taxon>
        <taxon>Viridiplantae</taxon>
        <taxon>Streptophyta</taxon>
        <taxon>Embryophyta</taxon>
        <taxon>Tracheophyta</taxon>
        <taxon>Spermatophyta</taxon>
        <taxon>Magnoliopsida</taxon>
        <taxon>eudicotyledons</taxon>
        <taxon>Gunneridae</taxon>
        <taxon>Pentapetalae</taxon>
        <taxon>rosids</taxon>
        <taxon>Vitales</taxon>
        <taxon>Vitaceae</taxon>
        <taxon>Viteae</taxon>
        <taxon>Vitis</taxon>
    </lineage>
</organism>
<gene>
    <name evidence="2" type="ORF">CK203_012754</name>
</gene>